<evidence type="ECO:0000256" key="1">
    <source>
        <dbReference type="ARBA" id="ARBA00005466"/>
    </source>
</evidence>
<keyword evidence="2" id="KW-0560">Oxidoreductase</keyword>
<dbReference type="InParanoid" id="A0A0C3CG59"/>
<reference evidence="6" key="2">
    <citation type="submission" date="2015-01" db="EMBL/GenBank/DDBJ databases">
        <title>Evolutionary Origins and Diversification of the Mycorrhizal Mutualists.</title>
        <authorList>
            <consortium name="DOE Joint Genome Institute"/>
            <consortium name="Mycorrhizal Genomics Consortium"/>
            <person name="Kohler A."/>
            <person name="Kuo A."/>
            <person name="Nagy L.G."/>
            <person name="Floudas D."/>
            <person name="Copeland A."/>
            <person name="Barry K.W."/>
            <person name="Cichocki N."/>
            <person name="Veneault-Fourrey C."/>
            <person name="LaButti K."/>
            <person name="Lindquist E.A."/>
            <person name="Lipzen A."/>
            <person name="Lundell T."/>
            <person name="Morin E."/>
            <person name="Murat C."/>
            <person name="Riley R."/>
            <person name="Ohm R."/>
            <person name="Sun H."/>
            <person name="Tunlid A."/>
            <person name="Henrissat B."/>
            <person name="Grigoriev I.V."/>
            <person name="Hibbett D.S."/>
            <person name="Martin F."/>
        </authorList>
    </citation>
    <scope>NUCLEOTIDE SEQUENCE [LARGE SCALE GENOMIC DNA]</scope>
    <source>
        <strain evidence="6">F 1598</strain>
    </source>
</reference>
<name>A0A0C3CG59_PILCF</name>
<feature type="signal peptide" evidence="3">
    <location>
        <begin position="1"/>
        <end position="15"/>
    </location>
</feature>
<comment type="similarity">
    <text evidence="1">Belongs to the oxygen-dependent FAD-linked oxidoreductase family.</text>
</comment>
<dbReference type="Pfam" id="PF08031">
    <property type="entry name" value="BBE"/>
    <property type="match status" value="1"/>
</dbReference>
<feature type="chain" id="PRO_5012565395" description="FAD-binding PCMH-type domain-containing protein" evidence="3">
    <location>
        <begin position="16"/>
        <end position="562"/>
    </location>
</feature>
<organism evidence="5 6">
    <name type="scientific">Piloderma croceum (strain F 1598)</name>
    <dbReference type="NCBI Taxonomy" id="765440"/>
    <lineage>
        <taxon>Eukaryota</taxon>
        <taxon>Fungi</taxon>
        <taxon>Dikarya</taxon>
        <taxon>Basidiomycota</taxon>
        <taxon>Agaricomycotina</taxon>
        <taxon>Agaricomycetes</taxon>
        <taxon>Agaricomycetidae</taxon>
        <taxon>Atheliales</taxon>
        <taxon>Atheliaceae</taxon>
        <taxon>Piloderma</taxon>
    </lineage>
</organism>
<dbReference type="Gene3D" id="3.40.462.20">
    <property type="match status" value="1"/>
</dbReference>
<protein>
    <recommendedName>
        <fullName evidence="4">FAD-binding PCMH-type domain-containing protein</fullName>
    </recommendedName>
</protein>
<dbReference type="SUPFAM" id="SSF56176">
    <property type="entry name" value="FAD-binding/transporter-associated domain-like"/>
    <property type="match status" value="1"/>
</dbReference>
<dbReference type="OrthoDB" id="9983560at2759"/>
<dbReference type="Proteomes" id="UP000054166">
    <property type="component" value="Unassembled WGS sequence"/>
</dbReference>
<keyword evidence="3" id="KW-0732">Signal</keyword>
<dbReference type="AlphaFoldDB" id="A0A0C3CG59"/>
<dbReference type="InterPro" id="IPR006094">
    <property type="entry name" value="Oxid_FAD_bind_N"/>
</dbReference>
<dbReference type="PANTHER" id="PTHR13878:SF91">
    <property type="entry name" value="FAD BINDING DOMAIN PROTEIN (AFU_ORTHOLOGUE AFUA_6G12070)-RELATED"/>
    <property type="match status" value="1"/>
</dbReference>
<evidence type="ECO:0000256" key="2">
    <source>
        <dbReference type="ARBA" id="ARBA00023002"/>
    </source>
</evidence>
<dbReference type="InterPro" id="IPR036318">
    <property type="entry name" value="FAD-bd_PCMH-like_sf"/>
</dbReference>
<sequence>MGALFFAFLIGLVYGSINVSEAASQYHAAAAKSGLSQWDFLNSTLGGRLQKGTPLSAPCFPVVDGKNVTVNSTACAIVQKGYADPLFRTSIFGAYMLPQWEGCLSEAQQCLLDSSNTSNPAAWTDFACSQGSIPPYYIDVRGPSDVQAAYAFSLATGVHLSIKNSGHDYKGRSNGRDTLALWMHNLQSIKHIKKFVPDGCKSSISYNAITLGAGAYFQLIYEFAETHNITFVGGYHETIAASGGWVQGGGHSILSPNFGLGMDRVVEFKVVTPDGEYRVANECQNEDLFWALRGGGAGTWGVVLETSQKVEPQLKLQVASISFNQTATNPGPFLKIVTQTALTWGKEGWGGHIGANNLIKVNPKLTLNEAIASMKNVSDYAISQNGKVTIETLPSWYAFFQKYVIGAQAAVGGISTLGTRLIPTAHFETKEGVNAIYEMLMGFLPVANPYIVVGTPFLYNYTKGSTSSTPAWRDSLWHLGMHENWQFNTTTAQKVAIYQSVSKVVQSVRDITPNSGAYFNEGDVYEVNHEQAYWGDNYPRLLSIKKKYDPHGLLDCWQCGGS</sequence>
<proteinExistence type="inferred from homology"/>
<evidence type="ECO:0000313" key="6">
    <source>
        <dbReference type="Proteomes" id="UP000054166"/>
    </source>
</evidence>
<dbReference type="GO" id="GO:0016491">
    <property type="term" value="F:oxidoreductase activity"/>
    <property type="evidence" value="ECO:0007669"/>
    <property type="project" value="UniProtKB-KW"/>
</dbReference>
<evidence type="ECO:0000313" key="5">
    <source>
        <dbReference type="EMBL" id="KIM88737.1"/>
    </source>
</evidence>
<feature type="domain" description="FAD-binding PCMH-type" evidence="4">
    <location>
        <begin position="130"/>
        <end position="313"/>
    </location>
</feature>
<evidence type="ECO:0000259" key="4">
    <source>
        <dbReference type="PROSITE" id="PS51387"/>
    </source>
</evidence>
<dbReference type="Gene3D" id="3.30.465.10">
    <property type="match status" value="2"/>
</dbReference>
<accession>A0A0C3CG59</accession>
<dbReference type="HOGENOM" id="CLU_018354_4_0_1"/>
<dbReference type="Pfam" id="PF01565">
    <property type="entry name" value="FAD_binding_4"/>
    <property type="match status" value="1"/>
</dbReference>
<dbReference type="InterPro" id="IPR050432">
    <property type="entry name" value="FAD-linked_Oxidoreductases_BP"/>
</dbReference>
<dbReference type="EMBL" id="KN832976">
    <property type="protein sequence ID" value="KIM88737.1"/>
    <property type="molecule type" value="Genomic_DNA"/>
</dbReference>
<dbReference type="InterPro" id="IPR016169">
    <property type="entry name" value="FAD-bd_PCMH_sub2"/>
</dbReference>
<dbReference type="PANTHER" id="PTHR13878">
    <property type="entry name" value="GULONOLACTONE OXIDASE"/>
    <property type="match status" value="1"/>
</dbReference>
<reference evidence="5 6" key="1">
    <citation type="submission" date="2014-04" db="EMBL/GenBank/DDBJ databases">
        <authorList>
            <consortium name="DOE Joint Genome Institute"/>
            <person name="Kuo A."/>
            <person name="Tarkka M."/>
            <person name="Buscot F."/>
            <person name="Kohler A."/>
            <person name="Nagy L.G."/>
            <person name="Floudas D."/>
            <person name="Copeland A."/>
            <person name="Barry K.W."/>
            <person name="Cichocki N."/>
            <person name="Veneault-Fourrey C."/>
            <person name="LaButti K."/>
            <person name="Lindquist E.A."/>
            <person name="Lipzen A."/>
            <person name="Lundell T."/>
            <person name="Morin E."/>
            <person name="Murat C."/>
            <person name="Sun H."/>
            <person name="Tunlid A."/>
            <person name="Henrissat B."/>
            <person name="Grigoriev I.V."/>
            <person name="Hibbett D.S."/>
            <person name="Martin F."/>
            <person name="Nordberg H.P."/>
            <person name="Cantor M.N."/>
            <person name="Hua S.X."/>
        </authorList>
    </citation>
    <scope>NUCLEOTIDE SEQUENCE [LARGE SCALE GENOMIC DNA]</scope>
    <source>
        <strain evidence="5 6">F 1598</strain>
    </source>
</reference>
<dbReference type="STRING" id="765440.A0A0C3CG59"/>
<dbReference type="InterPro" id="IPR012951">
    <property type="entry name" value="BBE"/>
</dbReference>
<dbReference type="PROSITE" id="PS51387">
    <property type="entry name" value="FAD_PCMH"/>
    <property type="match status" value="1"/>
</dbReference>
<gene>
    <name evidence="5" type="ORF">PILCRDRAFT_95400</name>
</gene>
<dbReference type="InterPro" id="IPR016166">
    <property type="entry name" value="FAD-bd_PCMH"/>
</dbReference>
<keyword evidence="6" id="KW-1185">Reference proteome</keyword>
<dbReference type="GO" id="GO:0071949">
    <property type="term" value="F:FAD binding"/>
    <property type="evidence" value="ECO:0007669"/>
    <property type="project" value="InterPro"/>
</dbReference>
<evidence type="ECO:0000256" key="3">
    <source>
        <dbReference type="SAM" id="SignalP"/>
    </source>
</evidence>